<protein>
    <recommendedName>
        <fullName evidence="3">Protein kinase domain-containing protein</fullName>
    </recommendedName>
</protein>
<dbReference type="Gene3D" id="1.10.510.10">
    <property type="entry name" value="Transferase(Phosphotransferase) domain 1"/>
    <property type="match status" value="1"/>
</dbReference>
<evidence type="ECO:0008006" key="3">
    <source>
        <dbReference type="Google" id="ProtNLM"/>
    </source>
</evidence>
<keyword evidence="2" id="KW-1185">Reference proteome</keyword>
<evidence type="ECO:0000313" key="2">
    <source>
        <dbReference type="Proteomes" id="UP001500037"/>
    </source>
</evidence>
<dbReference type="SUPFAM" id="SSF56112">
    <property type="entry name" value="Protein kinase-like (PK-like)"/>
    <property type="match status" value="2"/>
</dbReference>
<proteinExistence type="predicted"/>
<dbReference type="Proteomes" id="UP001500037">
    <property type="component" value="Unassembled WGS sequence"/>
</dbReference>
<dbReference type="InterPro" id="IPR011009">
    <property type="entry name" value="Kinase-like_dom_sf"/>
</dbReference>
<sequence length="345" mass="37528">MVGREGEQAMVSSRAERLTAHRHVCGTLAQLGDRELAQLVAAAPATGAGIGGTGALLDVDGVPVFVKRLPLTALEQRPEHLRSTANLFGLPTFCHYGIGSPGFGSWREVAAHTWATGWVLAGAHDGFTLLHHWRVLPAVGSGLPDELADVERTVAYWEGSPAVRARLTALAGAEASVLLFQEYVPQNLDRWLTERLAEGGAAAEGACALVERELAATTAFMNARGLLHFDGHFENVMTDGERLYFTDFGLAISNRFALTPAESAFHRTHATYDRCYTVTHFTHWLARAAHTHPLPPAATEIIARYTPIADVMADFYRALQKESRRTPYPVERIRRIGVASGLLDG</sequence>
<reference evidence="1 2" key="1">
    <citation type="journal article" date="2019" name="Int. J. Syst. Evol. Microbiol.">
        <title>The Global Catalogue of Microorganisms (GCM) 10K type strain sequencing project: providing services to taxonomists for standard genome sequencing and annotation.</title>
        <authorList>
            <consortium name="The Broad Institute Genomics Platform"/>
            <consortium name="The Broad Institute Genome Sequencing Center for Infectious Disease"/>
            <person name="Wu L."/>
            <person name="Ma J."/>
        </authorList>
    </citation>
    <scope>NUCLEOTIDE SEQUENCE [LARGE SCALE GENOMIC DNA]</scope>
    <source>
        <strain evidence="1 2">JCM 13004</strain>
    </source>
</reference>
<organism evidence="1 2">
    <name type="scientific">Kitasatospora nipponensis</name>
    <dbReference type="NCBI Taxonomy" id="258049"/>
    <lineage>
        <taxon>Bacteria</taxon>
        <taxon>Bacillati</taxon>
        <taxon>Actinomycetota</taxon>
        <taxon>Actinomycetes</taxon>
        <taxon>Kitasatosporales</taxon>
        <taxon>Streptomycetaceae</taxon>
        <taxon>Kitasatospora</taxon>
    </lineage>
</organism>
<accession>A0ABN1WC05</accession>
<evidence type="ECO:0000313" key="1">
    <source>
        <dbReference type="EMBL" id="GAA1239647.1"/>
    </source>
</evidence>
<name>A0ABN1WC05_9ACTN</name>
<gene>
    <name evidence="1" type="ORF">GCM10009665_32930</name>
</gene>
<comment type="caution">
    <text evidence="1">The sequence shown here is derived from an EMBL/GenBank/DDBJ whole genome shotgun (WGS) entry which is preliminary data.</text>
</comment>
<dbReference type="EMBL" id="BAAALF010000050">
    <property type="protein sequence ID" value="GAA1239647.1"/>
    <property type="molecule type" value="Genomic_DNA"/>
</dbReference>